<protein>
    <submittedName>
        <fullName evidence="2">Uncharacterized protein</fullName>
    </submittedName>
</protein>
<organism evidence="2 3">
    <name type="scientific">Mycobacterium paragordonae</name>
    <dbReference type="NCBI Taxonomy" id="1389713"/>
    <lineage>
        <taxon>Bacteria</taxon>
        <taxon>Bacillati</taxon>
        <taxon>Actinomycetota</taxon>
        <taxon>Actinomycetes</taxon>
        <taxon>Mycobacteriales</taxon>
        <taxon>Mycobacteriaceae</taxon>
        <taxon>Mycobacterium</taxon>
    </lineage>
</organism>
<keyword evidence="1" id="KW-0472">Membrane</keyword>
<dbReference type="RefSeq" id="WP_371872375.1">
    <property type="nucleotide sequence ID" value="NZ_BLKX01000001.1"/>
</dbReference>
<sequence length="39" mass="4254">MDVLGWIFLALIALVVAAAVGLGLASLPDAKRYLRLRRM</sequence>
<accession>A0ABQ1C1R0</accession>
<dbReference type="Proteomes" id="UP000465240">
    <property type="component" value="Unassembled WGS sequence"/>
</dbReference>
<evidence type="ECO:0000313" key="2">
    <source>
        <dbReference type="EMBL" id="GFG78373.1"/>
    </source>
</evidence>
<keyword evidence="1" id="KW-1133">Transmembrane helix</keyword>
<reference evidence="2 3" key="1">
    <citation type="journal article" date="2019" name="Emerg. Microbes Infect.">
        <title>Comprehensive subspecies identification of 175 nontuberculous mycobacteria species based on 7547 genomic profiles.</title>
        <authorList>
            <person name="Matsumoto Y."/>
            <person name="Kinjo T."/>
            <person name="Motooka D."/>
            <person name="Nabeya D."/>
            <person name="Jung N."/>
            <person name="Uechi K."/>
            <person name="Horii T."/>
            <person name="Iida T."/>
            <person name="Fujita J."/>
            <person name="Nakamura S."/>
        </authorList>
    </citation>
    <scope>NUCLEOTIDE SEQUENCE [LARGE SCALE GENOMIC DNA]</scope>
    <source>
        <strain evidence="2 3">JCM 18565</strain>
    </source>
</reference>
<evidence type="ECO:0000313" key="3">
    <source>
        <dbReference type="Proteomes" id="UP000465240"/>
    </source>
</evidence>
<dbReference type="EMBL" id="BLKX01000001">
    <property type="protein sequence ID" value="GFG78373.1"/>
    <property type="molecule type" value="Genomic_DNA"/>
</dbReference>
<keyword evidence="3" id="KW-1185">Reference proteome</keyword>
<proteinExistence type="predicted"/>
<dbReference type="InterPro" id="IPR054188">
    <property type="entry name" value="DUF6893"/>
</dbReference>
<dbReference type="Pfam" id="PF21833">
    <property type="entry name" value="DUF6893"/>
    <property type="match status" value="1"/>
</dbReference>
<gene>
    <name evidence="2" type="ORF">MPRG_16490</name>
</gene>
<feature type="transmembrane region" description="Helical" evidence="1">
    <location>
        <begin position="6"/>
        <end position="27"/>
    </location>
</feature>
<keyword evidence="1" id="KW-0812">Transmembrane</keyword>
<name>A0ABQ1C1R0_9MYCO</name>
<evidence type="ECO:0000256" key="1">
    <source>
        <dbReference type="SAM" id="Phobius"/>
    </source>
</evidence>
<comment type="caution">
    <text evidence="2">The sequence shown here is derived from an EMBL/GenBank/DDBJ whole genome shotgun (WGS) entry which is preliminary data.</text>
</comment>